<accession>A0A1H9WKU0</accession>
<evidence type="ECO:0000256" key="1">
    <source>
        <dbReference type="SAM" id="MobiDB-lite"/>
    </source>
</evidence>
<dbReference type="Gene3D" id="3.40.50.150">
    <property type="entry name" value="Vaccinia Virus protein VP39"/>
    <property type="match status" value="1"/>
</dbReference>
<organism evidence="2 3">
    <name type="scientific">Lentzea xinjiangensis</name>
    <dbReference type="NCBI Taxonomy" id="402600"/>
    <lineage>
        <taxon>Bacteria</taxon>
        <taxon>Bacillati</taxon>
        <taxon>Actinomycetota</taxon>
        <taxon>Actinomycetes</taxon>
        <taxon>Pseudonocardiales</taxon>
        <taxon>Pseudonocardiaceae</taxon>
        <taxon>Lentzea</taxon>
    </lineage>
</organism>
<dbReference type="InterPro" id="IPR029063">
    <property type="entry name" value="SAM-dependent_MTases_sf"/>
</dbReference>
<proteinExistence type="predicted"/>
<sequence length="296" mass="31381">MSITACRSGGIPESGGSVTRLGDSRSTDGTARRPGTRPPAAPADDNRRPYPTAPNVSRVSPARPTRHSPSPTTSPTPATVWACGPVQVPLDEDWPVPLVEKLICAFSRPRDQVVVLPWPGSSSSTTAAIEAANDLGRRTNFESDVELGLAAIADLVVTSTPPQQTGAELADQVVLAAARLLRVGGIFVALTHNDSAGGELIDRTGQLVTSAQHADLLYLQHIVAVHAPIHSGRFQVDLNDHDAEELRRARHRAAVRGIPSPHLRIHSDVLVFAQPHDHAARPLAAAQAVIETGVTR</sequence>
<evidence type="ECO:0000313" key="3">
    <source>
        <dbReference type="Proteomes" id="UP000199352"/>
    </source>
</evidence>
<feature type="region of interest" description="Disordered" evidence="1">
    <location>
        <begin position="1"/>
        <end position="79"/>
    </location>
</feature>
<name>A0A1H9WKU0_9PSEU</name>
<protein>
    <submittedName>
        <fullName evidence="2">Uncharacterized protein</fullName>
    </submittedName>
</protein>
<reference evidence="3" key="1">
    <citation type="submission" date="2016-10" db="EMBL/GenBank/DDBJ databases">
        <authorList>
            <person name="Varghese N."/>
            <person name="Submissions S."/>
        </authorList>
    </citation>
    <scope>NUCLEOTIDE SEQUENCE [LARGE SCALE GENOMIC DNA]</scope>
    <source>
        <strain evidence="3">CGMCC 4.3525</strain>
    </source>
</reference>
<dbReference type="STRING" id="402600.SAMN05216188_1362"/>
<keyword evidence="3" id="KW-1185">Reference proteome</keyword>
<dbReference type="Proteomes" id="UP000199352">
    <property type="component" value="Unassembled WGS sequence"/>
</dbReference>
<dbReference type="AlphaFoldDB" id="A0A1H9WKU0"/>
<dbReference type="EMBL" id="FOFR01000036">
    <property type="protein sequence ID" value="SES34307.1"/>
    <property type="molecule type" value="Genomic_DNA"/>
</dbReference>
<evidence type="ECO:0000313" key="2">
    <source>
        <dbReference type="EMBL" id="SES34307.1"/>
    </source>
</evidence>
<feature type="compositionally biased region" description="Low complexity" evidence="1">
    <location>
        <begin position="60"/>
        <end position="79"/>
    </location>
</feature>
<gene>
    <name evidence="2" type="ORF">SAMN05216188_1362</name>
</gene>